<evidence type="ECO:0000313" key="9">
    <source>
        <dbReference type="Proteomes" id="UP000832041"/>
    </source>
</evidence>
<keyword evidence="9" id="KW-1185">Reference proteome</keyword>
<keyword evidence="3" id="KW-0560">Oxidoreductase</keyword>
<reference evidence="8 9" key="1">
    <citation type="submission" date="2020-04" db="EMBL/GenBank/DDBJ databases">
        <title>Thermobifida alba genome sequencing and assembly.</title>
        <authorList>
            <person name="Luzics S."/>
            <person name="Horvath B."/>
            <person name="Nagy I."/>
            <person name="Toth A."/>
            <person name="Nagy I."/>
            <person name="Kukolya J."/>
        </authorList>
    </citation>
    <scope>NUCLEOTIDE SEQUENCE [LARGE SCALE GENOMIC DNA]</scope>
    <source>
        <strain evidence="8 9">DSM 43795</strain>
    </source>
</reference>
<evidence type="ECO:0000256" key="6">
    <source>
        <dbReference type="SAM" id="MobiDB-lite"/>
    </source>
</evidence>
<dbReference type="Proteomes" id="UP000832041">
    <property type="component" value="Chromosome"/>
</dbReference>
<dbReference type="InterPro" id="IPR012336">
    <property type="entry name" value="Thioredoxin-like_fold"/>
</dbReference>
<dbReference type="PANTHER" id="PTHR13887:SF14">
    <property type="entry name" value="DISULFIDE BOND FORMATION PROTEIN D"/>
    <property type="match status" value="1"/>
</dbReference>
<accession>A0ABY4KZ86</accession>
<dbReference type="SUPFAM" id="SSF52833">
    <property type="entry name" value="Thioredoxin-like"/>
    <property type="match status" value="1"/>
</dbReference>
<gene>
    <name evidence="8" type="ORF">FOF52_05735</name>
</gene>
<evidence type="ECO:0000256" key="5">
    <source>
        <dbReference type="ARBA" id="ARBA00023284"/>
    </source>
</evidence>
<dbReference type="Pfam" id="PF13462">
    <property type="entry name" value="Thioredoxin_4"/>
    <property type="match status" value="1"/>
</dbReference>
<dbReference type="RefSeq" id="WP_248592798.1">
    <property type="nucleotide sequence ID" value="NZ_BAABEB010000012.1"/>
</dbReference>
<dbReference type="InterPro" id="IPR013766">
    <property type="entry name" value="Thioredoxin_domain"/>
</dbReference>
<feature type="domain" description="Thioredoxin" evidence="7">
    <location>
        <begin position="26"/>
        <end position="226"/>
    </location>
</feature>
<proteinExistence type="inferred from homology"/>
<evidence type="ECO:0000256" key="4">
    <source>
        <dbReference type="ARBA" id="ARBA00023157"/>
    </source>
</evidence>
<dbReference type="EMBL" id="CP051627">
    <property type="protein sequence ID" value="UPT20534.1"/>
    <property type="molecule type" value="Genomic_DNA"/>
</dbReference>
<sequence>MRGPAALVAVLLLVAVAAVVRVTGEGDGGAPAPPTAASPSDGASPPVVRGPLPPEVDPQLVLGTQEAPVTMVVFSDYQCPYCATFATEQQPALVDGYVANGTLRLVWRDYPYLGEESVRAAVAARAAARQGRYWDYHEALYADDAWRADGASQQSLVRLAAETGLDADRFAADLADPALREAVQADFDFALGLGVPGTPAFLINGTAFFGAQPVEAFEERIEAALEQD</sequence>
<keyword evidence="4" id="KW-1015">Disulfide bond</keyword>
<comment type="similarity">
    <text evidence="1">Belongs to the thioredoxin family. DsbA subfamily.</text>
</comment>
<evidence type="ECO:0000259" key="7">
    <source>
        <dbReference type="PROSITE" id="PS51352"/>
    </source>
</evidence>
<dbReference type="PROSITE" id="PS51352">
    <property type="entry name" value="THIOREDOXIN_2"/>
    <property type="match status" value="1"/>
</dbReference>
<dbReference type="Gene3D" id="3.40.30.10">
    <property type="entry name" value="Glutaredoxin"/>
    <property type="match status" value="1"/>
</dbReference>
<evidence type="ECO:0000256" key="3">
    <source>
        <dbReference type="ARBA" id="ARBA00023002"/>
    </source>
</evidence>
<keyword evidence="2" id="KW-0732">Signal</keyword>
<organism evidence="8 9">
    <name type="scientific">Thermobifida alba</name>
    <name type="common">Thermomonospora alba</name>
    <dbReference type="NCBI Taxonomy" id="53522"/>
    <lineage>
        <taxon>Bacteria</taxon>
        <taxon>Bacillati</taxon>
        <taxon>Actinomycetota</taxon>
        <taxon>Actinomycetes</taxon>
        <taxon>Streptosporangiales</taxon>
        <taxon>Nocardiopsidaceae</taxon>
        <taxon>Thermobifida</taxon>
    </lineage>
</organism>
<keyword evidence="5" id="KW-0676">Redox-active center</keyword>
<feature type="region of interest" description="Disordered" evidence="6">
    <location>
        <begin position="26"/>
        <end position="55"/>
    </location>
</feature>
<evidence type="ECO:0000313" key="8">
    <source>
        <dbReference type="EMBL" id="UPT20534.1"/>
    </source>
</evidence>
<evidence type="ECO:0000256" key="1">
    <source>
        <dbReference type="ARBA" id="ARBA00005791"/>
    </source>
</evidence>
<dbReference type="InterPro" id="IPR036249">
    <property type="entry name" value="Thioredoxin-like_sf"/>
</dbReference>
<dbReference type="PANTHER" id="PTHR13887">
    <property type="entry name" value="GLUTATHIONE S-TRANSFERASE KAPPA"/>
    <property type="match status" value="1"/>
</dbReference>
<feature type="compositionally biased region" description="Low complexity" evidence="6">
    <location>
        <begin position="37"/>
        <end position="46"/>
    </location>
</feature>
<name>A0ABY4KZ86_THEAE</name>
<evidence type="ECO:0000256" key="2">
    <source>
        <dbReference type="ARBA" id="ARBA00022729"/>
    </source>
</evidence>
<protein>
    <submittedName>
        <fullName evidence="8">Thioredoxin domain-containing protein</fullName>
    </submittedName>
</protein>